<proteinExistence type="predicted"/>
<reference evidence="2" key="1">
    <citation type="submission" date="2024-07" db="EMBL/GenBank/DDBJ databases">
        <title>Two chromosome-level genome assemblies of Korean endemic species Abeliophyllum distichum and Forsythia ovata (Oleaceae).</title>
        <authorList>
            <person name="Jang H."/>
        </authorList>
    </citation>
    <scope>NUCLEOTIDE SEQUENCE [LARGE SCALE GENOMIC DNA]</scope>
</reference>
<evidence type="ECO:0000313" key="1">
    <source>
        <dbReference type="EMBL" id="KAL2523057.1"/>
    </source>
</evidence>
<evidence type="ECO:0000313" key="2">
    <source>
        <dbReference type="Proteomes" id="UP001604277"/>
    </source>
</evidence>
<sequence length="131" mass="15382">MVGWNFLGYEEQQLRQFNIVSKQPKIHSTNLTATDVTKKNYARTWSMNLTFLHKGMLKIYSIRNSIKHRMRSEVNLSQFTNHTGITVLSIHYRGLCYVCPDNSAHHLKKRDAELREWCCRVPSDRKLLISS</sequence>
<dbReference type="Proteomes" id="UP001604277">
    <property type="component" value="Unassembled WGS sequence"/>
</dbReference>
<keyword evidence="2" id="KW-1185">Reference proteome</keyword>
<gene>
    <name evidence="1" type="ORF">Fot_26980</name>
</gene>
<dbReference type="AlphaFoldDB" id="A0ABD1UDM8"/>
<organism evidence="1 2">
    <name type="scientific">Forsythia ovata</name>
    <dbReference type="NCBI Taxonomy" id="205694"/>
    <lineage>
        <taxon>Eukaryota</taxon>
        <taxon>Viridiplantae</taxon>
        <taxon>Streptophyta</taxon>
        <taxon>Embryophyta</taxon>
        <taxon>Tracheophyta</taxon>
        <taxon>Spermatophyta</taxon>
        <taxon>Magnoliopsida</taxon>
        <taxon>eudicotyledons</taxon>
        <taxon>Gunneridae</taxon>
        <taxon>Pentapetalae</taxon>
        <taxon>asterids</taxon>
        <taxon>lamiids</taxon>
        <taxon>Lamiales</taxon>
        <taxon>Oleaceae</taxon>
        <taxon>Forsythieae</taxon>
        <taxon>Forsythia</taxon>
    </lineage>
</organism>
<name>A0ABD1UDM8_9LAMI</name>
<accession>A0ABD1UDM8</accession>
<dbReference type="EMBL" id="JBFOLJ010000007">
    <property type="protein sequence ID" value="KAL2523057.1"/>
    <property type="molecule type" value="Genomic_DNA"/>
</dbReference>
<comment type="caution">
    <text evidence="1">The sequence shown here is derived from an EMBL/GenBank/DDBJ whole genome shotgun (WGS) entry which is preliminary data.</text>
</comment>
<protein>
    <submittedName>
        <fullName evidence="1">Uncharacterized protein</fullName>
    </submittedName>
</protein>